<dbReference type="InterPro" id="IPR007310">
    <property type="entry name" value="Aerobactin_biosyn_IucA/IucC_N"/>
</dbReference>
<evidence type="ECO:0000313" key="4">
    <source>
        <dbReference type="EMBL" id="KYG61072.1"/>
    </source>
</evidence>
<organism evidence="4 5">
    <name type="scientific">Bdellovibrio bacteriovorus</name>
    <dbReference type="NCBI Taxonomy" id="959"/>
    <lineage>
        <taxon>Bacteria</taxon>
        <taxon>Pseudomonadati</taxon>
        <taxon>Bdellovibrionota</taxon>
        <taxon>Bdellovibrionia</taxon>
        <taxon>Bdellovibrionales</taxon>
        <taxon>Pseudobdellovibrionaceae</taxon>
        <taxon>Bdellovibrio</taxon>
    </lineage>
</organism>
<dbReference type="GO" id="GO:0016881">
    <property type="term" value="F:acid-amino acid ligase activity"/>
    <property type="evidence" value="ECO:0007669"/>
    <property type="project" value="UniProtKB-ARBA"/>
</dbReference>
<dbReference type="InterPro" id="IPR022770">
    <property type="entry name" value="IucA/IucC-like_C"/>
</dbReference>
<dbReference type="Gene3D" id="1.10.510.40">
    <property type="match status" value="1"/>
</dbReference>
<evidence type="ECO:0000256" key="1">
    <source>
        <dbReference type="ARBA" id="ARBA00007832"/>
    </source>
</evidence>
<dbReference type="Proteomes" id="UP000075391">
    <property type="component" value="Unassembled WGS sequence"/>
</dbReference>
<reference evidence="4 5" key="1">
    <citation type="submission" date="2016-03" db="EMBL/GenBank/DDBJ databases">
        <authorList>
            <person name="Ploux O."/>
        </authorList>
    </citation>
    <scope>NUCLEOTIDE SEQUENCE [LARGE SCALE GENOMIC DNA]</scope>
    <source>
        <strain evidence="4 5">BER2</strain>
    </source>
</reference>
<dbReference type="InterPro" id="IPR037455">
    <property type="entry name" value="LucA/IucC-like"/>
</dbReference>
<proteinExistence type="inferred from homology"/>
<dbReference type="Gene3D" id="6.10.250.3370">
    <property type="match status" value="1"/>
</dbReference>
<evidence type="ECO:0000259" key="3">
    <source>
        <dbReference type="Pfam" id="PF06276"/>
    </source>
</evidence>
<accession>A0A150WDX0</accession>
<feature type="domain" description="Aerobactin siderophore biosynthesis IucA/IucC-like C-terminal" evidence="3">
    <location>
        <begin position="401"/>
        <end position="561"/>
    </location>
</feature>
<dbReference type="RefSeq" id="WP_063244450.1">
    <property type="nucleotide sequence ID" value="NZ_LUKF01000017.1"/>
</dbReference>
<protein>
    <submittedName>
        <fullName evidence="4">Aerobactin siderophore biosynthesis protein iucA</fullName>
    </submittedName>
</protein>
<comment type="similarity">
    <text evidence="1">Belongs to the IucA/IucC family.</text>
</comment>
<evidence type="ECO:0000259" key="2">
    <source>
        <dbReference type="Pfam" id="PF04183"/>
    </source>
</evidence>
<dbReference type="PANTHER" id="PTHR34384">
    <property type="entry name" value="L-2,3-DIAMINOPROPANOATE--CITRATE LIGASE"/>
    <property type="match status" value="1"/>
</dbReference>
<dbReference type="PANTHER" id="PTHR34384:SF5">
    <property type="entry name" value="L-2,3-DIAMINOPROPANOATE--CITRATE LIGASE"/>
    <property type="match status" value="1"/>
</dbReference>
<feature type="domain" description="Aerobactin siderophore biosynthesis IucA/IucC N-terminal" evidence="2">
    <location>
        <begin position="140"/>
        <end position="366"/>
    </location>
</feature>
<comment type="caution">
    <text evidence="4">The sequence shown here is derived from an EMBL/GenBank/DDBJ whole genome shotgun (WGS) entry which is preliminary data.</text>
</comment>
<evidence type="ECO:0000313" key="5">
    <source>
        <dbReference type="Proteomes" id="UP000075391"/>
    </source>
</evidence>
<name>A0A150WDX0_BDEBC</name>
<gene>
    <name evidence="4" type="ORF">AZI85_08930</name>
</gene>
<dbReference type="GO" id="GO:0019290">
    <property type="term" value="P:siderophore biosynthetic process"/>
    <property type="evidence" value="ECO:0007669"/>
    <property type="project" value="InterPro"/>
</dbReference>
<dbReference type="AlphaFoldDB" id="A0A150WDX0"/>
<dbReference type="Pfam" id="PF04183">
    <property type="entry name" value="IucA_IucC"/>
    <property type="match status" value="1"/>
</dbReference>
<dbReference type="EMBL" id="LUKF01000017">
    <property type="protein sequence ID" value="KYG61072.1"/>
    <property type="molecule type" value="Genomic_DNA"/>
</dbReference>
<sequence>MSNFQSLALKHTISCFFNSLFREYQNYSYQNISAENAKVAIVVDVPEKGTVLIPLAKKSLLGRHEYQGDFLLKSALGTEAISFETTVDLILDLLCQHWNEPSEKKSIFVDRLKNSLHNMELSLKARHQDLKNLYSQKISFEQAEQGLMIGHNFHPYPKMREGFDDKDFEIYSPEMGGHFGLHWFFAKPEILHLQKAASFTTSAWTKMLFESEVSSVIPEGMIPFPVHPWQAQHLLKNEAVQSYLKSGQLVDARLSTPKTWYPTSSLRSVYSRQSPYMLKFSLTLRLTNSIRHLTDVEVVRGLQVYDVMNTATGQQFRKEHPQFEIIFEPAFAALKNQQGGIISESIVVCRENPFQKEEAAFENIVVSTLAQDNPLGGETLIWQQVEKHAGLSKVSLAKASEQWFQQYLHVALRPFVVAQSEYGVLLGAHQQNMILQIKDGLPVKAYFRDCQGTGYSEHGFKLFHQDVASLTRENGNVLDNKGNILFAYYLLVNSTWNVMAALSHPNGVSEERLLEMLIEFMTSMNKPTLPDSSFLDYVLKEARIYQKGNFICSLQNLNENTATNPLAIYNLIDNPLATKKTETVL</sequence>
<dbReference type="OrthoDB" id="5287572at2"/>
<dbReference type="Pfam" id="PF06276">
    <property type="entry name" value="FhuF"/>
    <property type="match status" value="1"/>
</dbReference>